<dbReference type="AlphaFoldDB" id="A0A1G5FZ88"/>
<dbReference type="OrthoDB" id="9808890at2"/>
<proteinExistence type="predicted"/>
<feature type="domain" description="SLH" evidence="2">
    <location>
        <begin position="86"/>
        <end position="149"/>
    </location>
</feature>
<evidence type="ECO:0000256" key="1">
    <source>
        <dbReference type="ARBA" id="ARBA00022737"/>
    </source>
</evidence>
<keyword evidence="1" id="KW-0677">Repeat</keyword>
<sequence length="374" mass="41605">MRRKEIALICILVLIFNVIPLSVTAYSQQGTKSYIVSPWAEAEISKADSYGLIPASLKEVDLRKSITREEFAELAVLLYEKATNKKASPASTNPFTDTKNPEILKAYNLGITTGTSASTFSPKESTDREQIATMLSRTIRIIEPEGDFSISDAPTFTDEKDISPWALEHVKFMSKTGIIKGTDGKFMPKPITPEQKASGYAITTREQAIAMSVRAFQQYSKNIITETSIPANLLGQWRYHFDAGVNGQSFYEIEFEKDGTFSFRMAIVVSTGSGFTSSTYGVAASSEGKYKSTGDNKILLYDIVGGSVSENIYNDNFYEHIEKTYSIRDTLLEDIEFYYTVENNSITFKPLIETGPNKLGFGLLTEEDSLTFVK</sequence>
<keyword evidence="4" id="KW-1185">Reference proteome</keyword>
<organism evidence="3 4">
    <name type="scientific">Alkaliphilus peptidifermentans DSM 18978</name>
    <dbReference type="NCBI Taxonomy" id="1120976"/>
    <lineage>
        <taxon>Bacteria</taxon>
        <taxon>Bacillati</taxon>
        <taxon>Bacillota</taxon>
        <taxon>Clostridia</taxon>
        <taxon>Peptostreptococcales</taxon>
        <taxon>Natronincolaceae</taxon>
        <taxon>Alkaliphilus</taxon>
    </lineage>
</organism>
<gene>
    <name evidence="3" type="ORF">SAMN03080606_01546</name>
</gene>
<dbReference type="PROSITE" id="PS51272">
    <property type="entry name" value="SLH"/>
    <property type="match status" value="2"/>
</dbReference>
<dbReference type="RefSeq" id="WP_091541898.1">
    <property type="nucleotide sequence ID" value="NZ_FMUS01000008.1"/>
</dbReference>
<name>A0A1G5FZ88_9FIRM</name>
<accession>A0A1G5FZ88</accession>
<dbReference type="InterPro" id="IPR001119">
    <property type="entry name" value="SLH_dom"/>
</dbReference>
<feature type="domain" description="SLH" evidence="2">
    <location>
        <begin position="153"/>
        <end position="226"/>
    </location>
</feature>
<evidence type="ECO:0000313" key="3">
    <source>
        <dbReference type="EMBL" id="SCY44417.1"/>
    </source>
</evidence>
<reference evidence="3 4" key="1">
    <citation type="submission" date="2016-10" db="EMBL/GenBank/DDBJ databases">
        <authorList>
            <person name="de Groot N.N."/>
        </authorList>
    </citation>
    <scope>NUCLEOTIDE SEQUENCE [LARGE SCALE GENOMIC DNA]</scope>
    <source>
        <strain evidence="3 4">DSM 18978</strain>
    </source>
</reference>
<evidence type="ECO:0000313" key="4">
    <source>
        <dbReference type="Proteomes" id="UP000198636"/>
    </source>
</evidence>
<dbReference type="Pfam" id="PF00395">
    <property type="entry name" value="SLH"/>
    <property type="match status" value="2"/>
</dbReference>
<evidence type="ECO:0000259" key="2">
    <source>
        <dbReference type="PROSITE" id="PS51272"/>
    </source>
</evidence>
<dbReference type="EMBL" id="FMUS01000008">
    <property type="protein sequence ID" value="SCY44417.1"/>
    <property type="molecule type" value="Genomic_DNA"/>
</dbReference>
<dbReference type="Proteomes" id="UP000198636">
    <property type="component" value="Unassembled WGS sequence"/>
</dbReference>
<protein>
    <submittedName>
        <fullName evidence="3">S-layer homology domain-containing protein</fullName>
    </submittedName>
</protein>
<dbReference type="STRING" id="1120976.SAMN03080606_01546"/>